<evidence type="ECO:0000313" key="9">
    <source>
        <dbReference type="EMBL" id="KAF1992243.1"/>
    </source>
</evidence>
<evidence type="ECO:0000256" key="4">
    <source>
        <dbReference type="ARBA" id="ARBA00022833"/>
    </source>
</evidence>
<keyword evidence="10" id="KW-1185">Reference proteome</keyword>
<dbReference type="SUPFAM" id="SSF101233">
    <property type="entry name" value="PWI domain"/>
    <property type="match status" value="1"/>
</dbReference>
<dbReference type="GO" id="GO:0008270">
    <property type="term" value="F:zinc ion binding"/>
    <property type="evidence" value="ECO:0007669"/>
    <property type="project" value="UniProtKB-KW"/>
</dbReference>
<keyword evidence="5" id="KW-0694">RNA-binding</keyword>
<feature type="compositionally biased region" description="Acidic residues" evidence="7">
    <location>
        <begin position="661"/>
        <end position="672"/>
    </location>
</feature>
<feature type="compositionally biased region" description="Basic and acidic residues" evidence="7">
    <location>
        <begin position="404"/>
        <end position="414"/>
    </location>
</feature>
<dbReference type="InterPro" id="IPR000571">
    <property type="entry name" value="Znf_CCCH"/>
</dbReference>
<dbReference type="GO" id="GO:0005634">
    <property type="term" value="C:nucleus"/>
    <property type="evidence" value="ECO:0007669"/>
    <property type="project" value="TreeGrafter"/>
</dbReference>
<keyword evidence="3 6" id="KW-0863">Zinc-finger</keyword>
<gene>
    <name evidence="9" type="ORF">K402DRAFT_458683</name>
</gene>
<dbReference type="GO" id="GO:0003723">
    <property type="term" value="F:RNA binding"/>
    <property type="evidence" value="ECO:0007669"/>
    <property type="project" value="UniProtKB-KW"/>
</dbReference>
<dbReference type="Gene3D" id="1.20.1390.10">
    <property type="entry name" value="PWI domain"/>
    <property type="match status" value="1"/>
</dbReference>
<reference evidence="9" key="1">
    <citation type="journal article" date="2020" name="Stud. Mycol.">
        <title>101 Dothideomycetes genomes: a test case for predicting lifestyles and emergence of pathogens.</title>
        <authorList>
            <person name="Haridas S."/>
            <person name="Albert R."/>
            <person name="Binder M."/>
            <person name="Bloem J."/>
            <person name="Labutti K."/>
            <person name="Salamov A."/>
            <person name="Andreopoulos B."/>
            <person name="Baker S."/>
            <person name="Barry K."/>
            <person name="Bills G."/>
            <person name="Bluhm B."/>
            <person name="Cannon C."/>
            <person name="Castanera R."/>
            <person name="Culley D."/>
            <person name="Daum C."/>
            <person name="Ezra D."/>
            <person name="Gonzalez J."/>
            <person name="Henrissat B."/>
            <person name="Kuo A."/>
            <person name="Liang C."/>
            <person name="Lipzen A."/>
            <person name="Lutzoni F."/>
            <person name="Magnuson J."/>
            <person name="Mondo S."/>
            <person name="Nolan M."/>
            <person name="Ohm R."/>
            <person name="Pangilinan J."/>
            <person name="Park H.-J."/>
            <person name="Ramirez L."/>
            <person name="Alfaro M."/>
            <person name="Sun H."/>
            <person name="Tritt A."/>
            <person name="Yoshinaga Y."/>
            <person name="Zwiers L.-H."/>
            <person name="Turgeon B."/>
            <person name="Goodwin S."/>
            <person name="Spatafora J."/>
            <person name="Crous P."/>
            <person name="Grigoriev I."/>
        </authorList>
    </citation>
    <scope>NUCLEOTIDE SEQUENCE</scope>
    <source>
        <strain evidence="9">CBS 113979</strain>
    </source>
</reference>
<sequence length="707" mass="77838">MFLTDTQTRYLKPWITSRLEHIADADSDVLGDFTLTLLKVDEPDPAVRQKCIDELPDFLGEATQSFVDELLEAIRTSSYLPEVKTEVKMEQEPEERAPAHGQVATSGITHELPAKPTLSQTAHSPDASDARPSGKRIHHFDSPESEGSEGAEIQRRNSHSQRPVKRGRRNQSRGGYNDGQNQMAFMPQPTTYGMPQSAPYAMQQPNLAPHLYNQKYTPHTHDGPAPNPYMMPQAVSPAPPFQTPMPMAGMSQFGANNYPDMAHMTQVLQSMQASMAAHLPGPPLVNPGHASNPQEVCRDYKYKGICMRGTHCQYLHEASDSEDESKQEAGEVYDPNSPLITGLHGENQRTSQRSGSHRTAVHGSSDQTGRARLQNIKNPSRLRDDQVGPTVMKESEQEQTEPGNRTHQEAERHELEMKLKKAEAEKNRLLEMIHSKKSPQVQQQSATSASSSTLSHHGSPEIGATNGSASAEKGMEAQKETNTDVLRKKLAALESEARGMGIDPGSVDSPSYFSSTRGLARGRSFYGGGGRSYRGYGRGFYRGSSQFRAGYQGAAVPNRLDNRPRKVMVHVLASGMSGEAVDEHLRSYLNGHMEFENVEDMADPQTGELKKVVSFGERYLAEQFFLTSFINGLGAIKTSWVDNSSLPTIASDAAAPKPYNDDQDQDTEDEIETGSAHIGGGSHNVKYGSSNQDEELDQVDDEDRFGR</sequence>
<dbReference type="PANTHER" id="PTHR14398">
    <property type="entry name" value="RNA RECOGNITION RRM/RNP DOMAIN"/>
    <property type="match status" value="1"/>
</dbReference>
<dbReference type="InterPro" id="IPR002483">
    <property type="entry name" value="PWI_dom"/>
</dbReference>
<evidence type="ECO:0000256" key="7">
    <source>
        <dbReference type="SAM" id="MobiDB-lite"/>
    </source>
</evidence>
<evidence type="ECO:0000256" key="3">
    <source>
        <dbReference type="ARBA" id="ARBA00022771"/>
    </source>
</evidence>
<accession>A0A6G1HGE0</accession>
<feature type="region of interest" description="Disordered" evidence="7">
    <location>
        <begin position="434"/>
        <end position="485"/>
    </location>
</feature>
<feature type="compositionally biased region" description="Acidic residues" evidence="7">
    <location>
        <begin position="692"/>
        <end position="707"/>
    </location>
</feature>
<dbReference type="SUPFAM" id="SSF90229">
    <property type="entry name" value="CCCH zinc finger"/>
    <property type="match status" value="1"/>
</dbReference>
<dbReference type="InterPro" id="IPR036483">
    <property type="entry name" value="PWI_dom_sf"/>
</dbReference>
<feature type="region of interest" description="Disordered" evidence="7">
    <location>
        <begin position="649"/>
        <end position="707"/>
    </location>
</feature>
<feature type="compositionally biased region" description="Polar residues" evidence="7">
    <location>
        <begin position="172"/>
        <end position="189"/>
    </location>
</feature>
<keyword evidence="2 6" id="KW-0479">Metal-binding</keyword>
<name>A0A6G1HGE0_9PEZI</name>
<dbReference type="AlphaFoldDB" id="A0A6G1HGE0"/>
<keyword evidence="4 6" id="KW-0862">Zinc</keyword>
<feature type="compositionally biased region" description="Low complexity" evidence="7">
    <location>
        <begin position="438"/>
        <end position="457"/>
    </location>
</feature>
<evidence type="ECO:0000256" key="6">
    <source>
        <dbReference type="PROSITE-ProRule" id="PRU00723"/>
    </source>
</evidence>
<keyword evidence="1" id="KW-0507">mRNA processing</keyword>
<evidence type="ECO:0000256" key="1">
    <source>
        <dbReference type="ARBA" id="ARBA00022664"/>
    </source>
</evidence>
<feature type="compositionally biased region" description="Basic and acidic residues" evidence="7">
    <location>
        <begin position="473"/>
        <end position="485"/>
    </location>
</feature>
<evidence type="ECO:0000256" key="2">
    <source>
        <dbReference type="ARBA" id="ARBA00022723"/>
    </source>
</evidence>
<dbReference type="Pfam" id="PF01480">
    <property type="entry name" value="PWI"/>
    <property type="match status" value="1"/>
</dbReference>
<dbReference type="SMART" id="SM00356">
    <property type="entry name" value="ZnF_C3H1"/>
    <property type="match status" value="1"/>
</dbReference>
<dbReference type="OrthoDB" id="443401at2759"/>
<feature type="compositionally biased region" description="Basic residues" evidence="7">
    <location>
        <begin position="156"/>
        <end position="171"/>
    </location>
</feature>
<dbReference type="PANTHER" id="PTHR14398:SF0">
    <property type="entry name" value="ZINC FINGER PROTEIN SWM"/>
    <property type="match status" value="1"/>
</dbReference>
<feature type="domain" description="C3H1-type" evidence="8">
    <location>
        <begin position="291"/>
        <end position="319"/>
    </location>
</feature>
<dbReference type="GO" id="GO:0006397">
    <property type="term" value="P:mRNA processing"/>
    <property type="evidence" value="ECO:0007669"/>
    <property type="project" value="UniProtKB-KW"/>
</dbReference>
<feature type="compositionally biased region" description="Basic and acidic residues" evidence="7">
    <location>
        <begin position="85"/>
        <end position="98"/>
    </location>
</feature>
<dbReference type="InterPro" id="IPR036855">
    <property type="entry name" value="Znf_CCCH_sf"/>
</dbReference>
<protein>
    <recommendedName>
        <fullName evidence="8">C3H1-type domain-containing protein</fullName>
    </recommendedName>
</protein>
<evidence type="ECO:0000256" key="5">
    <source>
        <dbReference type="ARBA" id="ARBA00022884"/>
    </source>
</evidence>
<dbReference type="Proteomes" id="UP000800041">
    <property type="component" value="Unassembled WGS sequence"/>
</dbReference>
<feature type="region of interest" description="Disordered" evidence="7">
    <location>
        <begin position="318"/>
        <end position="414"/>
    </location>
</feature>
<organism evidence="9 10">
    <name type="scientific">Aulographum hederae CBS 113979</name>
    <dbReference type="NCBI Taxonomy" id="1176131"/>
    <lineage>
        <taxon>Eukaryota</taxon>
        <taxon>Fungi</taxon>
        <taxon>Dikarya</taxon>
        <taxon>Ascomycota</taxon>
        <taxon>Pezizomycotina</taxon>
        <taxon>Dothideomycetes</taxon>
        <taxon>Pleosporomycetidae</taxon>
        <taxon>Aulographales</taxon>
        <taxon>Aulographaceae</taxon>
    </lineage>
</organism>
<dbReference type="PROSITE" id="PS50103">
    <property type="entry name" value="ZF_C3H1"/>
    <property type="match status" value="1"/>
</dbReference>
<proteinExistence type="predicted"/>
<feature type="region of interest" description="Disordered" evidence="7">
    <location>
        <begin position="85"/>
        <end position="189"/>
    </location>
</feature>
<dbReference type="EMBL" id="ML977137">
    <property type="protein sequence ID" value="KAF1992243.1"/>
    <property type="molecule type" value="Genomic_DNA"/>
</dbReference>
<evidence type="ECO:0000313" key="10">
    <source>
        <dbReference type="Proteomes" id="UP000800041"/>
    </source>
</evidence>
<evidence type="ECO:0000259" key="8">
    <source>
        <dbReference type="PROSITE" id="PS50103"/>
    </source>
</evidence>
<dbReference type="InterPro" id="IPR045137">
    <property type="entry name" value="RBM26/27"/>
</dbReference>
<feature type="zinc finger region" description="C3H1-type" evidence="6">
    <location>
        <begin position="291"/>
        <end position="319"/>
    </location>
</feature>